<accession>A0A9W7EUE9</accession>
<evidence type="ECO:0000259" key="2">
    <source>
        <dbReference type="PROSITE" id="PS50090"/>
    </source>
</evidence>
<dbReference type="PROSITE" id="PS51294">
    <property type="entry name" value="HTH_MYB"/>
    <property type="match status" value="1"/>
</dbReference>
<protein>
    <recommendedName>
        <fullName evidence="6">Myb-like domain-containing protein</fullName>
    </recommendedName>
</protein>
<dbReference type="Pfam" id="PF00249">
    <property type="entry name" value="Myb_DNA-binding"/>
    <property type="match status" value="1"/>
</dbReference>
<dbReference type="InterPro" id="IPR001005">
    <property type="entry name" value="SANT/Myb"/>
</dbReference>
<dbReference type="Gene3D" id="1.10.10.60">
    <property type="entry name" value="Homeodomain-like"/>
    <property type="match status" value="1"/>
</dbReference>
<sequence>MHLGSSILLAYLAATEPRGPWMAGRGFALECPVGDGPSQPFHLIRLLWGCTCPSEFQNPKHKLVFVGDSHGGLGYGGGLDGRKETDLIDIDVKVDYLMDIKREEGYFDETNEEEGGVGGDDVGGGGVVVKEEEVEEVVEEEVVGVKRKAEEETEPRKTKKVRKGNGYYWTAEEDDALLKGLGKHGLDLKRIKKEDDGNVLADRNLKALYKRLYTQYPEKYKELRAAAPWKPHPRRRNAWTSEDDAALKRGVEVHGKDWEKIISDNEVLKRRTSLALLNRFYKIRK</sequence>
<dbReference type="Proteomes" id="UP001165085">
    <property type="component" value="Unassembled WGS sequence"/>
</dbReference>
<evidence type="ECO:0000256" key="1">
    <source>
        <dbReference type="ARBA" id="ARBA00023242"/>
    </source>
</evidence>
<proteinExistence type="predicted"/>
<gene>
    <name evidence="4" type="ORF">TrST_g13705</name>
</gene>
<keyword evidence="5" id="KW-1185">Reference proteome</keyword>
<dbReference type="InterPro" id="IPR017930">
    <property type="entry name" value="Myb_dom"/>
</dbReference>
<dbReference type="AlphaFoldDB" id="A0A9W7EUE9"/>
<keyword evidence="1" id="KW-0539">Nucleus</keyword>
<dbReference type="PANTHER" id="PTHR46734:SF1">
    <property type="entry name" value="TELOMERIC REPEAT-BINDING FACTOR 1"/>
    <property type="match status" value="1"/>
</dbReference>
<dbReference type="EMBL" id="BRXY01000408">
    <property type="protein sequence ID" value="GMH93064.1"/>
    <property type="molecule type" value="Genomic_DNA"/>
</dbReference>
<evidence type="ECO:0008006" key="6">
    <source>
        <dbReference type="Google" id="ProtNLM"/>
    </source>
</evidence>
<dbReference type="SUPFAM" id="SSF46689">
    <property type="entry name" value="Homeodomain-like"/>
    <property type="match status" value="1"/>
</dbReference>
<dbReference type="SMART" id="SM00717">
    <property type="entry name" value="SANT"/>
    <property type="match status" value="2"/>
</dbReference>
<name>A0A9W7EUE9_9STRA</name>
<evidence type="ECO:0000259" key="3">
    <source>
        <dbReference type="PROSITE" id="PS51294"/>
    </source>
</evidence>
<evidence type="ECO:0000313" key="4">
    <source>
        <dbReference type="EMBL" id="GMH93064.1"/>
    </source>
</evidence>
<organism evidence="4 5">
    <name type="scientific">Triparma strigata</name>
    <dbReference type="NCBI Taxonomy" id="1606541"/>
    <lineage>
        <taxon>Eukaryota</taxon>
        <taxon>Sar</taxon>
        <taxon>Stramenopiles</taxon>
        <taxon>Ochrophyta</taxon>
        <taxon>Bolidophyceae</taxon>
        <taxon>Parmales</taxon>
        <taxon>Triparmaceae</taxon>
        <taxon>Triparma</taxon>
    </lineage>
</organism>
<feature type="domain" description="Myb-like" evidence="2">
    <location>
        <begin position="231"/>
        <end position="284"/>
    </location>
</feature>
<dbReference type="InterPro" id="IPR052450">
    <property type="entry name" value="TRBD-Containing_Protein"/>
</dbReference>
<dbReference type="OrthoDB" id="608866at2759"/>
<feature type="domain" description="HTH myb-type" evidence="3">
    <location>
        <begin position="234"/>
        <end position="285"/>
    </location>
</feature>
<reference evidence="5" key="1">
    <citation type="journal article" date="2023" name="Commun. Biol.">
        <title>Genome analysis of Parmales, the sister group of diatoms, reveals the evolutionary specialization of diatoms from phago-mixotrophs to photoautotrophs.</title>
        <authorList>
            <person name="Ban H."/>
            <person name="Sato S."/>
            <person name="Yoshikawa S."/>
            <person name="Yamada K."/>
            <person name="Nakamura Y."/>
            <person name="Ichinomiya M."/>
            <person name="Sato N."/>
            <person name="Blanc-Mathieu R."/>
            <person name="Endo H."/>
            <person name="Kuwata A."/>
            <person name="Ogata H."/>
        </authorList>
    </citation>
    <scope>NUCLEOTIDE SEQUENCE [LARGE SCALE GENOMIC DNA]</scope>
    <source>
        <strain evidence="5">NIES 3701</strain>
    </source>
</reference>
<evidence type="ECO:0000313" key="5">
    <source>
        <dbReference type="Proteomes" id="UP001165085"/>
    </source>
</evidence>
<dbReference type="InterPro" id="IPR009057">
    <property type="entry name" value="Homeodomain-like_sf"/>
</dbReference>
<dbReference type="PROSITE" id="PS50090">
    <property type="entry name" value="MYB_LIKE"/>
    <property type="match status" value="1"/>
</dbReference>
<comment type="caution">
    <text evidence="4">The sequence shown here is derived from an EMBL/GenBank/DDBJ whole genome shotgun (WGS) entry which is preliminary data.</text>
</comment>
<dbReference type="PANTHER" id="PTHR46734">
    <property type="entry name" value="TELOMERIC REPEAT-BINDING FACTOR 1 TERF1"/>
    <property type="match status" value="1"/>
</dbReference>